<evidence type="ECO:0000313" key="3">
    <source>
        <dbReference type="EMBL" id="CAD7246498.1"/>
    </source>
</evidence>
<dbReference type="AlphaFoldDB" id="A0A7R9A7B3"/>
<dbReference type="InterPro" id="IPR016186">
    <property type="entry name" value="C-type_lectin-like/link_sf"/>
</dbReference>
<dbReference type="PROSITE" id="PS50041">
    <property type="entry name" value="C_TYPE_LECTIN_2"/>
    <property type="match status" value="2"/>
</dbReference>
<accession>A0A7R9A7B3</accession>
<dbReference type="InterPro" id="IPR050111">
    <property type="entry name" value="C-type_lectin/snaclec_domain"/>
</dbReference>
<feature type="signal peptide" evidence="1">
    <location>
        <begin position="1"/>
        <end position="20"/>
    </location>
</feature>
<organism evidence="3">
    <name type="scientific">Darwinula stevensoni</name>
    <dbReference type="NCBI Taxonomy" id="69355"/>
    <lineage>
        <taxon>Eukaryota</taxon>
        <taxon>Metazoa</taxon>
        <taxon>Ecdysozoa</taxon>
        <taxon>Arthropoda</taxon>
        <taxon>Crustacea</taxon>
        <taxon>Oligostraca</taxon>
        <taxon>Ostracoda</taxon>
        <taxon>Podocopa</taxon>
        <taxon>Podocopida</taxon>
        <taxon>Darwinulocopina</taxon>
        <taxon>Darwinuloidea</taxon>
        <taxon>Darwinulidae</taxon>
        <taxon>Darwinula</taxon>
    </lineage>
</organism>
<protein>
    <recommendedName>
        <fullName evidence="2">C-type lectin domain-containing protein</fullName>
    </recommendedName>
</protein>
<dbReference type="InterPro" id="IPR001304">
    <property type="entry name" value="C-type_lectin-like"/>
</dbReference>
<evidence type="ECO:0000256" key="1">
    <source>
        <dbReference type="SAM" id="SignalP"/>
    </source>
</evidence>
<dbReference type="CDD" id="cd00037">
    <property type="entry name" value="CLECT"/>
    <property type="match status" value="2"/>
</dbReference>
<sequence>MMHLPKAAIVALLLPAVVMGGKCTTGWQTYGSYCFLFSTNTANWADARARCIALGGSITHPADAGENRFIGTNVNQPMVWLGAHRSGGVLVNHDTVRPNDFNNDDNAPGTGNYQVYYMFPRRWRNADCNSQYGYICEKTLPLTGGCTSDYPLASGNRCFNIQLNAKVTRADALAACVAGTGTLATIDTQIVRDAIADYFHKQVQNAAFDSSSNVQSTQMWIGASRVSTAAPFTWASPTPFSFSDWCTRYPDTTSGNCVVMFPNQWSTIYGADENFYSERLGYVCRRRSGVATLTNFFFSLFQGVFGGVAR</sequence>
<dbReference type="SMART" id="SM00034">
    <property type="entry name" value="CLECT"/>
    <property type="match status" value="2"/>
</dbReference>
<keyword evidence="4" id="KW-1185">Reference proteome</keyword>
<dbReference type="EMBL" id="LR900670">
    <property type="protein sequence ID" value="CAD7246498.1"/>
    <property type="molecule type" value="Genomic_DNA"/>
</dbReference>
<dbReference type="Gene3D" id="3.10.100.10">
    <property type="entry name" value="Mannose-Binding Protein A, subunit A"/>
    <property type="match status" value="2"/>
</dbReference>
<dbReference type="PANTHER" id="PTHR22803">
    <property type="entry name" value="MANNOSE, PHOSPHOLIPASE, LECTIN RECEPTOR RELATED"/>
    <property type="match status" value="1"/>
</dbReference>
<keyword evidence="1" id="KW-0732">Signal</keyword>
<feature type="domain" description="C-type lectin" evidence="2">
    <location>
        <begin position="154"/>
        <end position="266"/>
    </location>
</feature>
<reference evidence="3" key="1">
    <citation type="submission" date="2020-11" db="EMBL/GenBank/DDBJ databases">
        <authorList>
            <person name="Tran Van P."/>
        </authorList>
    </citation>
    <scope>NUCLEOTIDE SEQUENCE</scope>
</reference>
<dbReference type="EMBL" id="CAJPEV010001153">
    <property type="protein sequence ID" value="CAG0891039.1"/>
    <property type="molecule type" value="Genomic_DNA"/>
</dbReference>
<feature type="domain" description="C-type lectin" evidence="2">
    <location>
        <begin position="30"/>
        <end position="137"/>
    </location>
</feature>
<dbReference type="InterPro" id="IPR016187">
    <property type="entry name" value="CTDL_fold"/>
</dbReference>
<gene>
    <name evidence="3" type="ORF">DSTB1V02_LOCUS6348</name>
</gene>
<feature type="chain" id="PRO_5036209711" description="C-type lectin domain-containing protein" evidence="1">
    <location>
        <begin position="21"/>
        <end position="310"/>
    </location>
</feature>
<dbReference type="Pfam" id="PF00059">
    <property type="entry name" value="Lectin_C"/>
    <property type="match status" value="2"/>
</dbReference>
<evidence type="ECO:0000259" key="2">
    <source>
        <dbReference type="PROSITE" id="PS50041"/>
    </source>
</evidence>
<proteinExistence type="predicted"/>
<evidence type="ECO:0000313" key="4">
    <source>
        <dbReference type="Proteomes" id="UP000677054"/>
    </source>
</evidence>
<dbReference type="OrthoDB" id="6133475at2759"/>
<dbReference type="SUPFAM" id="SSF56436">
    <property type="entry name" value="C-type lectin-like"/>
    <property type="match status" value="2"/>
</dbReference>
<name>A0A7R9A7B3_9CRUS</name>
<dbReference type="Proteomes" id="UP000677054">
    <property type="component" value="Unassembled WGS sequence"/>
</dbReference>